<reference evidence="3" key="1">
    <citation type="submission" date="2015-07" db="EMBL/GenBank/DDBJ databases">
        <authorList>
            <person name="Rodrigo-Torres Lidia"/>
            <person name="Arahal R.David."/>
        </authorList>
    </citation>
    <scope>NUCLEOTIDE SEQUENCE [LARGE SCALE GENOMIC DNA]</scope>
    <source>
        <strain evidence="3">CECT 5096</strain>
    </source>
</reference>
<dbReference type="SUPFAM" id="SSF47090">
    <property type="entry name" value="PGBD-like"/>
    <property type="match status" value="1"/>
</dbReference>
<gene>
    <name evidence="2" type="ORF">LA5096_06281</name>
</gene>
<evidence type="ECO:0000313" key="3">
    <source>
        <dbReference type="Proteomes" id="UP000049983"/>
    </source>
</evidence>
<dbReference type="Pfam" id="PF01471">
    <property type="entry name" value="PG_binding_1"/>
    <property type="match status" value="1"/>
</dbReference>
<feature type="domain" description="Peptidoglycan binding-like" evidence="1">
    <location>
        <begin position="28"/>
        <end position="89"/>
    </location>
</feature>
<dbReference type="InterPro" id="IPR002477">
    <property type="entry name" value="Peptidoglycan-bd-like"/>
</dbReference>
<protein>
    <submittedName>
        <fullName evidence="2">Putative peptidoglycan binding domain protein</fullName>
    </submittedName>
</protein>
<name>A0A0M6ZI91_9HYPH</name>
<evidence type="ECO:0000259" key="1">
    <source>
        <dbReference type="Pfam" id="PF01471"/>
    </source>
</evidence>
<dbReference type="EMBL" id="CXWC01000021">
    <property type="protein sequence ID" value="CTQ79606.1"/>
    <property type="molecule type" value="Genomic_DNA"/>
</dbReference>
<proteinExistence type="predicted"/>
<dbReference type="STRING" id="311410.LA5095_04016"/>
<sequence length="353" mass="39521">MFNIFTMNAALNLLQGIGKPLLSLGAQNNSVAVLQKCLASLGYDLAHSETSQGIFDGIYGSGTQTSVVDFQSDQKINPDGVAGNVTFTRIKEDLPTYRELLEKLKNINSEEFRKRFDLSGVPTPKGLPESFVWRPMGYVIAIMTQIDTLLGEGDVPKAVIEQIKYRVKIRPEKTSAFSSAQTSHGSINFTPSHYIPGEKLYLGKDFTIRASLLHEIFHAMRHTNKLGSSDNVVQTGRRRNLTEVSYPPGGREMGNEVKLNFKNRGELLAITVTNTYRSEINPVPIKHPYNKEMLFLRSDHEGFLKQNGLPRPDLFHLSPEIAPHLKIFRGEQPDLCKKIAVSKAPFNPIRELK</sequence>
<dbReference type="Gene3D" id="1.10.101.10">
    <property type="entry name" value="PGBD-like superfamily/PGBD"/>
    <property type="match status" value="1"/>
</dbReference>
<dbReference type="GeneID" id="97673497"/>
<dbReference type="RefSeq" id="WP_055118170.1">
    <property type="nucleotide sequence ID" value="NZ_CXWA01000011.1"/>
</dbReference>
<dbReference type="InterPro" id="IPR036366">
    <property type="entry name" value="PGBDSf"/>
</dbReference>
<evidence type="ECO:0000313" key="2">
    <source>
        <dbReference type="EMBL" id="CTQ79606.1"/>
    </source>
</evidence>
<dbReference type="AlphaFoldDB" id="A0A0M6ZI91"/>
<dbReference type="OrthoDB" id="7871114at2"/>
<accession>A0A0M6ZI91</accession>
<organism evidence="2 3">
    <name type="scientific">Roseibium album</name>
    <dbReference type="NCBI Taxonomy" id="311410"/>
    <lineage>
        <taxon>Bacteria</taxon>
        <taxon>Pseudomonadati</taxon>
        <taxon>Pseudomonadota</taxon>
        <taxon>Alphaproteobacteria</taxon>
        <taxon>Hyphomicrobiales</taxon>
        <taxon>Stappiaceae</taxon>
        <taxon>Roseibium</taxon>
    </lineage>
</organism>
<dbReference type="Proteomes" id="UP000049983">
    <property type="component" value="Unassembled WGS sequence"/>
</dbReference>
<keyword evidence="3" id="KW-1185">Reference proteome</keyword>
<dbReference type="InterPro" id="IPR036365">
    <property type="entry name" value="PGBD-like_sf"/>
</dbReference>